<evidence type="ECO:0000313" key="1">
    <source>
        <dbReference type="EMBL" id="MCX2696246.1"/>
    </source>
</evidence>
<proteinExistence type="predicted"/>
<name>A0ABT3QKZ0_9HYPH</name>
<organism evidence="1 2">
    <name type="scientific">Ochrobactrum chromiisoli</name>
    <dbReference type="NCBI Taxonomy" id="2993941"/>
    <lineage>
        <taxon>Bacteria</taxon>
        <taxon>Pseudomonadati</taxon>
        <taxon>Pseudomonadota</taxon>
        <taxon>Alphaproteobacteria</taxon>
        <taxon>Hyphomicrobiales</taxon>
        <taxon>Brucellaceae</taxon>
        <taxon>Brucella/Ochrobactrum group</taxon>
        <taxon>Ochrobactrum</taxon>
    </lineage>
</organism>
<dbReference type="EMBL" id="JAPHAV010000001">
    <property type="protein sequence ID" value="MCX2696246.1"/>
    <property type="molecule type" value="Genomic_DNA"/>
</dbReference>
<evidence type="ECO:0000313" key="2">
    <source>
        <dbReference type="Proteomes" id="UP001301216"/>
    </source>
</evidence>
<keyword evidence="2" id="KW-1185">Reference proteome</keyword>
<dbReference type="Proteomes" id="UP001301216">
    <property type="component" value="Unassembled WGS sequence"/>
</dbReference>
<gene>
    <name evidence="1" type="ORF">OPR82_05575</name>
</gene>
<accession>A0ABT3QKZ0</accession>
<evidence type="ECO:0008006" key="3">
    <source>
        <dbReference type="Google" id="ProtNLM"/>
    </source>
</evidence>
<comment type="caution">
    <text evidence="1">The sequence shown here is derived from an EMBL/GenBank/DDBJ whole genome shotgun (WGS) entry which is preliminary data.</text>
</comment>
<protein>
    <recommendedName>
        <fullName evidence="3">Viral coat protein P2 N-terminal domain-containing protein</fullName>
    </recommendedName>
</protein>
<sequence length="259" mass="28206">MATLALQPILDKQRVSGGQLIFRKKGTDKYVNLGALASMEFTPNLTEIESYTQEFGDRRLIKKYVTTKDGQISFTCESWTDIGYEILFMANRRLLTQAAVTNGAFTIPDAKVGDAIKIPGFKPVVTGVSDGDANELIEDVHYTVHRAGYLQIVALPEGFTGDLIGEYTQPAITESEGLLDLDLMSTAGVRGELVFIGVTSESGDGEEFEQTYHDVELRPSGAVPAFGTEQLNQFTVQGSVYATSNKNSYGTIRSIPKAV</sequence>
<reference evidence="1 2" key="1">
    <citation type="submission" date="2022-11" db="EMBL/GenBank/DDBJ databases">
        <title>Brucella sp. YY2X, whole genome shotgun sequencing project.</title>
        <authorList>
            <person name="Yang Y."/>
        </authorList>
    </citation>
    <scope>NUCLEOTIDE SEQUENCE [LARGE SCALE GENOMIC DNA]</scope>
    <source>
        <strain evidence="1 2">YY2X</strain>
    </source>
</reference>
<dbReference type="RefSeq" id="WP_265983510.1">
    <property type="nucleotide sequence ID" value="NZ_JAPHAV010000001.1"/>
</dbReference>